<keyword evidence="2" id="KW-1185">Reference proteome</keyword>
<gene>
    <name evidence="1" type="ordered locus">RC1_2424</name>
</gene>
<protein>
    <submittedName>
        <fullName evidence="1">Uncharacterized protein</fullName>
    </submittedName>
</protein>
<organism evidence="1 2">
    <name type="scientific">Rhodospirillum centenum (strain ATCC 51521 / SW)</name>
    <dbReference type="NCBI Taxonomy" id="414684"/>
    <lineage>
        <taxon>Bacteria</taxon>
        <taxon>Pseudomonadati</taxon>
        <taxon>Pseudomonadota</taxon>
        <taxon>Alphaproteobacteria</taxon>
        <taxon>Rhodospirillales</taxon>
        <taxon>Rhodospirillaceae</taxon>
        <taxon>Rhodospirillum</taxon>
    </lineage>
</organism>
<proteinExistence type="predicted"/>
<dbReference type="KEGG" id="rce:RC1_2424"/>
<dbReference type="Proteomes" id="UP000001591">
    <property type="component" value="Chromosome"/>
</dbReference>
<evidence type="ECO:0000313" key="2">
    <source>
        <dbReference type="Proteomes" id="UP000001591"/>
    </source>
</evidence>
<sequence>MSPFAVLLSVVGAVLWFAEPRATIWAKPRPAASADGRGQPCLDIQNLV</sequence>
<dbReference type="EMBL" id="CP000613">
    <property type="protein sequence ID" value="ACI99808.1"/>
    <property type="molecule type" value="Genomic_DNA"/>
</dbReference>
<evidence type="ECO:0000313" key="1">
    <source>
        <dbReference type="EMBL" id="ACI99808.1"/>
    </source>
</evidence>
<dbReference type="AlphaFoldDB" id="B6IUI3"/>
<reference evidence="1 2" key="1">
    <citation type="journal article" date="2010" name="BMC Genomics">
        <title>Metabolic flexibility revealed in the genome of the cyst-forming alpha-1 proteobacterium Rhodospirillum centenum.</title>
        <authorList>
            <person name="Lu Y.K."/>
            <person name="Marden J."/>
            <person name="Han M."/>
            <person name="Swingley W.D."/>
            <person name="Mastrian S.D."/>
            <person name="Chowdhury S.R."/>
            <person name="Hao J."/>
            <person name="Helmy T."/>
            <person name="Kim S."/>
            <person name="Kurdoglu A.A."/>
            <person name="Matthies H.J."/>
            <person name="Rollo D."/>
            <person name="Stothard P."/>
            <person name="Blankenship R.E."/>
            <person name="Bauer C.E."/>
            <person name="Touchman J.W."/>
        </authorList>
    </citation>
    <scope>NUCLEOTIDE SEQUENCE [LARGE SCALE GENOMIC DNA]</scope>
    <source>
        <strain evidence="2">ATCC 51521 / SW</strain>
    </source>
</reference>
<accession>B6IUI3</accession>
<name>B6IUI3_RHOCS</name>
<dbReference type="HOGENOM" id="CLU_3157158_0_0_5"/>